<comment type="caution">
    <text evidence="1">The sequence shown here is derived from an EMBL/GenBank/DDBJ whole genome shotgun (WGS) entry which is preliminary data.</text>
</comment>
<reference evidence="1" key="1">
    <citation type="submission" date="2020-06" db="EMBL/GenBank/DDBJ databases">
        <title>Genomic insights into acetone-butanol-ethanol (ABE) fermentation by sequencing solventogenic clostridia strains.</title>
        <authorList>
            <person name="Brown S."/>
        </authorList>
    </citation>
    <scope>NUCLEOTIDE SEQUENCE</scope>
    <source>
        <strain evidence="1">DJ123</strain>
    </source>
</reference>
<protein>
    <submittedName>
        <fullName evidence="1">D-arabinose 1-dehydrogenase-like Zn-dependent alcohol dehydrogenase</fullName>
    </submittedName>
</protein>
<name>A0AAE5LPI1_CLOBE</name>
<dbReference type="EMBL" id="JABTDW010000001">
    <property type="protein sequence ID" value="NSB13433.1"/>
    <property type="molecule type" value="Genomic_DNA"/>
</dbReference>
<dbReference type="Proteomes" id="UP000822184">
    <property type="component" value="Unassembled WGS sequence"/>
</dbReference>
<proteinExistence type="predicted"/>
<dbReference type="Gene3D" id="3.90.180.10">
    <property type="entry name" value="Medium-chain alcohol dehydrogenases, catalytic domain"/>
    <property type="match status" value="1"/>
</dbReference>
<gene>
    <name evidence="1" type="ORF">BCD95_001692</name>
</gene>
<sequence length="54" mass="6291">MVSHRCYARKDTINFSILTNVHSMVETFPLEQINSAYEKMMTAKVHFRAVLTTE</sequence>
<evidence type="ECO:0000313" key="1">
    <source>
        <dbReference type="EMBL" id="NSB13433.1"/>
    </source>
</evidence>
<dbReference type="AlphaFoldDB" id="A0AAE5LPI1"/>
<dbReference type="Gene3D" id="3.40.50.720">
    <property type="entry name" value="NAD(P)-binding Rossmann-like Domain"/>
    <property type="match status" value="1"/>
</dbReference>
<dbReference type="RefSeq" id="WP_173715280.1">
    <property type="nucleotide sequence ID" value="NZ_JABTDW010000001.1"/>
</dbReference>
<organism evidence="1 2">
    <name type="scientific">Clostridium beijerinckii</name>
    <name type="common">Clostridium MP</name>
    <dbReference type="NCBI Taxonomy" id="1520"/>
    <lineage>
        <taxon>Bacteria</taxon>
        <taxon>Bacillati</taxon>
        <taxon>Bacillota</taxon>
        <taxon>Clostridia</taxon>
        <taxon>Eubacteriales</taxon>
        <taxon>Clostridiaceae</taxon>
        <taxon>Clostridium</taxon>
    </lineage>
</organism>
<accession>A0AAE5LPI1</accession>
<evidence type="ECO:0000313" key="2">
    <source>
        <dbReference type="Proteomes" id="UP000822184"/>
    </source>
</evidence>